<evidence type="ECO:0000313" key="2">
    <source>
        <dbReference type="Proteomes" id="UP001549366"/>
    </source>
</evidence>
<evidence type="ECO:0000313" key="1">
    <source>
        <dbReference type="EMBL" id="MET4759582.1"/>
    </source>
</evidence>
<dbReference type="EMBL" id="JBEWTB010000003">
    <property type="protein sequence ID" value="MET4759582.1"/>
    <property type="molecule type" value="Genomic_DNA"/>
</dbReference>
<dbReference type="Proteomes" id="UP001549366">
    <property type="component" value="Unassembled WGS sequence"/>
</dbReference>
<comment type="caution">
    <text evidence="1">The sequence shown here is derived from an EMBL/GenBank/DDBJ whole genome shotgun (WGS) entry which is preliminary data.</text>
</comment>
<accession>A0ABV2SP86</accession>
<gene>
    <name evidence="1" type="ORF">V5J35_004901</name>
</gene>
<dbReference type="RefSeq" id="WP_354011443.1">
    <property type="nucleotide sequence ID" value="NZ_JBEWTA010000002.1"/>
</dbReference>
<proteinExistence type="predicted"/>
<reference evidence="1 2" key="1">
    <citation type="submission" date="2024-06" db="EMBL/GenBank/DDBJ databases">
        <title>Genomic Encyclopedia of Type Strains, Phase V (KMG-V): Genome sequencing to study the core and pangenomes of soil and plant-associated prokaryotes.</title>
        <authorList>
            <person name="Whitman W."/>
        </authorList>
    </citation>
    <scope>NUCLEOTIDE SEQUENCE [LARGE SCALE GENOMIC DNA]</scope>
    <source>
        <strain evidence="1 2">NE40</strain>
    </source>
</reference>
<name>A0ABV2SP86_9GAMM</name>
<evidence type="ECO:0008006" key="3">
    <source>
        <dbReference type="Google" id="ProtNLM"/>
    </source>
</evidence>
<keyword evidence="2" id="KW-1185">Reference proteome</keyword>
<protein>
    <recommendedName>
        <fullName evidence="3">PmgG</fullName>
    </recommendedName>
</protein>
<sequence length="221" mass="23791">MANLIWRKPPQNVLGVTDDRLSPYHKVWIMQGNTCVVGVIGEGTSKSVQANWSQPLQGDSVGNKLQKSGGLLQAETGLTTETTLSSTQIWSGNQPHSFSITLTLYARDNPANEVEGAISALERMQAPDLKGALPISATAVWDKVKEQFGGESSDDEHGNATGRIPGEVILNIGRTVIYERCIIQSVSVPLDGPKSPDGYLLSADVSLEVSTKTLLNIDEIY</sequence>
<organism evidence="1 2">
    <name type="scientific">Endozoicomonas lisbonensis</name>
    <dbReference type="NCBI Taxonomy" id="3120522"/>
    <lineage>
        <taxon>Bacteria</taxon>
        <taxon>Pseudomonadati</taxon>
        <taxon>Pseudomonadota</taxon>
        <taxon>Gammaproteobacteria</taxon>
        <taxon>Oceanospirillales</taxon>
        <taxon>Endozoicomonadaceae</taxon>
        <taxon>Endozoicomonas</taxon>
    </lineage>
</organism>